<dbReference type="InterPro" id="IPR050922">
    <property type="entry name" value="LytR/CpsA/Psr_CW_biosynth"/>
</dbReference>
<organism evidence="5 6">
    <name type="scientific">Tessaracoccus flavescens</name>
    <dbReference type="NCBI Taxonomy" id="399497"/>
    <lineage>
        <taxon>Bacteria</taxon>
        <taxon>Bacillati</taxon>
        <taxon>Actinomycetota</taxon>
        <taxon>Actinomycetes</taxon>
        <taxon>Propionibacteriales</taxon>
        <taxon>Propionibacteriaceae</taxon>
        <taxon>Tessaracoccus</taxon>
    </lineage>
</organism>
<keyword evidence="3" id="KW-1133">Transmembrane helix</keyword>
<dbReference type="InterPro" id="IPR004474">
    <property type="entry name" value="LytR_CpsA_psr"/>
</dbReference>
<evidence type="ECO:0000313" key="5">
    <source>
        <dbReference type="EMBL" id="AQP51689.1"/>
    </source>
</evidence>
<keyword evidence="6" id="KW-1185">Reference proteome</keyword>
<dbReference type="Gene3D" id="3.40.630.190">
    <property type="entry name" value="LCP protein"/>
    <property type="match status" value="1"/>
</dbReference>
<feature type="transmembrane region" description="Helical" evidence="3">
    <location>
        <begin position="119"/>
        <end position="139"/>
    </location>
</feature>
<evidence type="ECO:0000256" key="2">
    <source>
        <dbReference type="SAM" id="MobiDB-lite"/>
    </source>
</evidence>
<reference evidence="5 6" key="1">
    <citation type="journal article" date="2008" name="Int. J. Syst. Evol. Microbiol.">
        <title>Tessaracoccus flavescens sp. nov., isolated from marine sediment.</title>
        <authorList>
            <person name="Lee D.W."/>
            <person name="Lee S.D."/>
        </authorList>
    </citation>
    <scope>NUCLEOTIDE SEQUENCE [LARGE SCALE GENOMIC DNA]</scope>
    <source>
        <strain evidence="5 6">SST-39T</strain>
    </source>
</reference>
<dbReference type="KEGG" id="tfa:BW733_13510"/>
<keyword evidence="3" id="KW-0812">Transmembrane</keyword>
<proteinExistence type="inferred from homology"/>
<feature type="region of interest" description="Disordered" evidence="2">
    <location>
        <begin position="430"/>
        <end position="511"/>
    </location>
</feature>
<feature type="transmembrane region" description="Helical" evidence="3">
    <location>
        <begin position="47"/>
        <end position="65"/>
    </location>
</feature>
<accession>A0A1Q2CZW8</accession>
<sequence>MSTTQPTEAQRVHLRRAVGFVLMSAILPGSVQSFAGNRRIGRLAMRVYGAALVLILITGFGLLVARGFTAGVLLEPWVTMVLRVVLWILFIGWALLLLDSWRLTRPLGLRQKGRLGLSITALLLIAGIGGVTGLAASALTGVSNVGEVFQGGGDTERKAGRYNILLLGADAAASREGLRPDSINVASIDAETGRTVLFGLPRNMQRVRFPESSPLRNLYPDGYVCDEGACMLNGLWTLGEEHADLYPEDSEPGLEAMKEGVSETLGIELNYYAMVDMGGFKSLIDAMGGIRLDISKPIPIGGGSTKISGYIEPGEGVLLDGYHALWFARSRAESNDYERMVRQKCVMSAMAKQLDPMTAATKFVDLSQASKDILSTDVPRAEVATLAELALKVKDQKIASVNFTPPMVKSADPDFDLIRTTVRANLDEAEGLDEAAPSPAPTSAAPSSAAPEPEAPATSAAAKPSETKPSGEATPAAQKQATPKPEQTKGAEDDAPYTQTEDLEAVCSVSA</sequence>
<feature type="domain" description="Cell envelope-related transcriptional attenuator" evidence="4">
    <location>
        <begin position="181"/>
        <end position="354"/>
    </location>
</feature>
<gene>
    <name evidence="5" type="ORF">BW733_13510</name>
</gene>
<dbReference type="PANTHER" id="PTHR33392">
    <property type="entry name" value="POLYISOPRENYL-TEICHOIC ACID--PEPTIDOGLYCAN TEICHOIC ACID TRANSFERASE TAGU"/>
    <property type="match status" value="1"/>
</dbReference>
<protein>
    <recommendedName>
        <fullName evidence="4">Cell envelope-related transcriptional attenuator domain-containing protein</fullName>
    </recommendedName>
</protein>
<keyword evidence="3" id="KW-0472">Membrane</keyword>
<name>A0A1Q2CZW8_9ACTN</name>
<evidence type="ECO:0000313" key="6">
    <source>
        <dbReference type="Proteomes" id="UP000188235"/>
    </source>
</evidence>
<dbReference type="Pfam" id="PF03816">
    <property type="entry name" value="LytR_cpsA_psr"/>
    <property type="match status" value="1"/>
</dbReference>
<dbReference type="RefSeq" id="WP_161490237.1">
    <property type="nucleotide sequence ID" value="NZ_CP019607.1"/>
</dbReference>
<dbReference type="AlphaFoldDB" id="A0A1Q2CZW8"/>
<evidence type="ECO:0000256" key="3">
    <source>
        <dbReference type="SAM" id="Phobius"/>
    </source>
</evidence>
<dbReference type="PANTHER" id="PTHR33392:SF6">
    <property type="entry name" value="POLYISOPRENYL-TEICHOIC ACID--PEPTIDOGLYCAN TEICHOIC ACID TRANSFERASE TAGU"/>
    <property type="match status" value="1"/>
</dbReference>
<feature type="compositionally biased region" description="Low complexity" evidence="2">
    <location>
        <begin position="434"/>
        <end position="468"/>
    </location>
</feature>
<dbReference type="STRING" id="399497.BW733_13510"/>
<comment type="similarity">
    <text evidence="1">Belongs to the LytR/CpsA/Psr (LCP) family.</text>
</comment>
<evidence type="ECO:0000256" key="1">
    <source>
        <dbReference type="ARBA" id="ARBA00006068"/>
    </source>
</evidence>
<feature type="transmembrane region" description="Helical" evidence="3">
    <location>
        <begin position="77"/>
        <end position="98"/>
    </location>
</feature>
<dbReference type="EMBL" id="CP019607">
    <property type="protein sequence ID" value="AQP51689.1"/>
    <property type="molecule type" value="Genomic_DNA"/>
</dbReference>
<dbReference type="Proteomes" id="UP000188235">
    <property type="component" value="Chromosome"/>
</dbReference>
<evidence type="ECO:0000259" key="4">
    <source>
        <dbReference type="Pfam" id="PF03816"/>
    </source>
</evidence>